<dbReference type="Proteomes" id="UP001302602">
    <property type="component" value="Unassembled WGS sequence"/>
</dbReference>
<name>A0AAN6Z172_9PEZI</name>
<protein>
    <submittedName>
        <fullName evidence="4">Glycoside hydrolase family 18 protein</fullName>
    </submittedName>
</protein>
<dbReference type="PANTHER" id="PTHR45708:SF49">
    <property type="entry name" value="ENDOCHITINASE"/>
    <property type="match status" value="1"/>
</dbReference>
<keyword evidence="5" id="KW-1185">Reference proteome</keyword>
<evidence type="ECO:0000256" key="2">
    <source>
        <dbReference type="ARBA" id="ARBA00022801"/>
    </source>
</evidence>
<dbReference type="GO" id="GO:0004568">
    <property type="term" value="F:chitinase activity"/>
    <property type="evidence" value="ECO:0007669"/>
    <property type="project" value="TreeGrafter"/>
</dbReference>
<keyword evidence="1" id="KW-0147">Chitin-binding</keyword>
<dbReference type="GO" id="GO:0005576">
    <property type="term" value="C:extracellular region"/>
    <property type="evidence" value="ECO:0007669"/>
    <property type="project" value="TreeGrafter"/>
</dbReference>
<dbReference type="EMBL" id="MU853235">
    <property type="protein sequence ID" value="KAK4121118.1"/>
    <property type="molecule type" value="Genomic_DNA"/>
</dbReference>
<dbReference type="RefSeq" id="XP_062644889.1">
    <property type="nucleotide sequence ID" value="XM_062796554.1"/>
</dbReference>
<reference evidence="4" key="2">
    <citation type="submission" date="2023-05" db="EMBL/GenBank/DDBJ databases">
        <authorList>
            <consortium name="Lawrence Berkeley National Laboratory"/>
            <person name="Steindorff A."/>
            <person name="Hensen N."/>
            <person name="Bonometti L."/>
            <person name="Westerberg I."/>
            <person name="Brannstrom I.O."/>
            <person name="Guillou S."/>
            <person name="Cros-Aarteil S."/>
            <person name="Calhoun S."/>
            <person name="Haridas S."/>
            <person name="Kuo A."/>
            <person name="Mondo S."/>
            <person name="Pangilinan J."/>
            <person name="Riley R."/>
            <person name="Labutti K."/>
            <person name="Andreopoulos B."/>
            <person name="Lipzen A."/>
            <person name="Chen C."/>
            <person name="Yanf M."/>
            <person name="Daum C."/>
            <person name="Ng V."/>
            <person name="Clum A."/>
            <person name="Ohm R."/>
            <person name="Martin F."/>
            <person name="Silar P."/>
            <person name="Natvig D."/>
            <person name="Lalanne C."/>
            <person name="Gautier V."/>
            <person name="Ament-Velasquez S.L."/>
            <person name="Kruys A."/>
            <person name="Hutchinson M.I."/>
            <person name="Powell A.J."/>
            <person name="Barry K."/>
            <person name="Miller A.N."/>
            <person name="Grigoriev I.V."/>
            <person name="Debuchy R."/>
            <person name="Gladieux P."/>
            <person name="Thoren M.H."/>
            <person name="Johannesson H."/>
        </authorList>
    </citation>
    <scope>NUCLEOTIDE SEQUENCE</scope>
    <source>
        <strain evidence="4">CBS 731.68</strain>
    </source>
</reference>
<sequence length="164" mass="17949">MRRIDPALRPCGSAVLGGFDMNKQGEQAANFDTFAATLRSHFAADKSKVYFLSAAPGCSYPDKSVHPGYLVQSNFVWPRFYDDPEYGIASVRDSTAFQTRIYIGLSARLDTVFGLLGPPVREKLWGVMLAPDNGAGGMVTGLLVLIKEFLRLRLKCAGKREVVG</sequence>
<keyword evidence="2 4" id="KW-0378">Hydrolase</keyword>
<dbReference type="AlphaFoldDB" id="A0AAN6Z172"/>
<evidence type="ECO:0000256" key="1">
    <source>
        <dbReference type="ARBA" id="ARBA00022669"/>
    </source>
</evidence>
<organism evidence="4 5">
    <name type="scientific">Parathielavia appendiculata</name>
    <dbReference type="NCBI Taxonomy" id="2587402"/>
    <lineage>
        <taxon>Eukaryota</taxon>
        <taxon>Fungi</taxon>
        <taxon>Dikarya</taxon>
        <taxon>Ascomycota</taxon>
        <taxon>Pezizomycotina</taxon>
        <taxon>Sordariomycetes</taxon>
        <taxon>Sordariomycetidae</taxon>
        <taxon>Sordariales</taxon>
        <taxon>Chaetomiaceae</taxon>
        <taxon>Parathielavia</taxon>
    </lineage>
</organism>
<reference evidence="4" key="1">
    <citation type="journal article" date="2023" name="Mol. Phylogenet. Evol.">
        <title>Genome-scale phylogeny and comparative genomics of the fungal order Sordariales.</title>
        <authorList>
            <person name="Hensen N."/>
            <person name="Bonometti L."/>
            <person name="Westerberg I."/>
            <person name="Brannstrom I.O."/>
            <person name="Guillou S."/>
            <person name="Cros-Aarteil S."/>
            <person name="Calhoun S."/>
            <person name="Haridas S."/>
            <person name="Kuo A."/>
            <person name="Mondo S."/>
            <person name="Pangilinan J."/>
            <person name="Riley R."/>
            <person name="LaButti K."/>
            <person name="Andreopoulos B."/>
            <person name="Lipzen A."/>
            <person name="Chen C."/>
            <person name="Yan M."/>
            <person name="Daum C."/>
            <person name="Ng V."/>
            <person name="Clum A."/>
            <person name="Steindorff A."/>
            <person name="Ohm R.A."/>
            <person name="Martin F."/>
            <person name="Silar P."/>
            <person name="Natvig D.O."/>
            <person name="Lalanne C."/>
            <person name="Gautier V."/>
            <person name="Ament-Velasquez S.L."/>
            <person name="Kruys A."/>
            <person name="Hutchinson M.I."/>
            <person name="Powell A.J."/>
            <person name="Barry K."/>
            <person name="Miller A.N."/>
            <person name="Grigoriev I.V."/>
            <person name="Debuchy R."/>
            <person name="Gladieux P."/>
            <person name="Hiltunen Thoren M."/>
            <person name="Johannesson H."/>
        </authorList>
    </citation>
    <scope>NUCLEOTIDE SEQUENCE</scope>
    <source>
        <strain evidence="4">CBS 731.68</strain>
    </source>
</reference>
<evidence type="ECO:0000313" key="4">
    <source>
        <dbReference type="EMBL" id="KAK4121118.1"/>
    </source>
</evidence>
<accession>A0AAN6Z172</accession>
<dbReference type="SUPFAM" id="SSF51445">
    <property type="entry name" value="(Trans)glycosidases"/>
    <property type="match status" value="1"/>
</dbReference>
<dbReference type="InterPro" id="IPR050542">
    <property type="entry name" value="Glycosyl_Hydrlase18_Chitinase"/>
</dbReference>
<dbReference type="PANTHER" id="PTHR45708">
    <property type="entry name" value="ENDOCHITINASE"/>
    <property type="match status" value="1"/>
</dbReference>
<evidence type="ECO:0000256" key="3">
    <source>
        <dbReference type="ARBA" id="ARBA00023295"/>
    </source>
</evidence>
<dbReference type="InterPro" id="IPR017853">
    <property type="entry name" value="GH"/>
</dbReference>
<dbReference type="GeneID" id="87833322"/>
<evidence type="ECO:0000313" key="5">
    <source>
        <dbReference type="Proteomes" id="UP001302602"/>
    </source>
</evidence>
<dbReference type="Gene3D" id="3.20.20.80">
    <property type="entry name" value="Glycosidases"/>
    <property type="match status" value="1"/>
</dbReference>
<keyword evidence="3" id="KW-0326">Glycosidase</keyword>
<gene>
    <name evidence="4" type="ORF">N657DRAFT_683216</name>
</gene>
<proteinExistence type="predicted"/>
<comment type="caution">
    <text evidence="4">The sequence shown here is derived from an EMBL/GenBank/DDBJ whole genome shotgun (WGS) entry which is preliminary data.</text>
</comment>
<dbReference type="GO" id="GO:0008061">
    <property type="term" value="F:chitin binding"/>
    <property type="evidence" value="ECO:0007669"/>
    <property type="project" value="UniProtKB-KW"/>
</dbReference>